<protein>
    <recommendedName>
        <fullName evidence="3">AAA+ ATPase domain-containing protein</fullName>
    </recommendedName>
</protein>
<dbReference type="RefSeq" id="XP_070861743.1">
    <property type="nucleotide sequence ID" value="XM_071000245.1"/>
</dbReference>
<evidence type="ECO:0000313" key="1">
    <source>
        <dbReference type="EMBL" id="KAL2890563.1"/>
    </source>
</evidence>
<evidence type="ECO:0000313" key="2">
    <source>
        <dbReference type="Proteomes" id="UP001610728"/>
    </source>
</evidence>
<evidence type="ECO:0008006" key="3">
    <source>
        <dbReference type="Google" id="ProtNLM"/>
    </source>
</evidence>
<keyword evidence="2" id="KW-1185">Reference proteome</keyword>
<dbReference type="GeneID" id="98116738"/>
<comment type="caution">
    <text evidence="1">The sequence shown here is derived from an EMBL/GenBank/DDBJ whole genome shotgun (WGS) entry which is preliminary data.</text>
</comment>
<dbReference type="PANTHER" id="PTHR33266">
    <property type="entry name" value="CHROMOSOME 15, WHOLE GENOME SHOTGUN SEQUENCE"/>
    <property type="match status" value="1"/>
</dbReference>
<dbReference type="Proteomes" id="UP001610728">
    <property type="component" value="Unassembled WGS sequence"/>
</dbReference>
<sequence>MATQAATDLSFIGVTNITSFADLCRYAHWPEDIKAPPLFTGIDQDELKMMIQNMNSCIIDITAVHFPELGRELKRIEELEIVNTDNFKSHLSLQISFEEWFGPEMLSGDTVNEILIPEAKQVIREAEKQTNENRHMSFIHAFHQEVRKAFKASEKAHDGYQSSSARLCETLDKYHDWFRFEEDKYLSPYTSIVGPSGTGKTYSVSQLAVQHGKYVIYLNFAPERANGFPRRSSYASLILDALNRAGSTGSPLDQRAAIEWKWSLIVEALLHLARLARTFGIGPADFFDYQTDQDCGKQQNLIASSLQFAIYKPPFLHKPGPNDDWKPFDTYCQQLFSSAGHKVKRDTRSNTFISDNSTPPLQFVLCIDEARNLLTGTADGEPNLLFRTLRTALWNSATGGEKTFFAVFLDTAPKIFNFFPTIIARDPSQKVPTYQRSNKCLFPHIYQSFTKNIFASPTPALLDEPNTDWRQVFTFGRPLWGALLQQGSTEDNVFQLCQEKCDPDRIGFQADYKTVARLALLSYRIPFTVCRFSLAEGFVSGWMHGLASVSEDREDLKVMQPTDPILAMAAQDHGVTMAPNLVKVLEAFDNALYWNHVNVRDVNEFIAGIILLLAFDATSCERYFKPVLVQSFLGSLLGHSIVKKAEKVFKDCGQSKVKTILLEGKVFFNRIQRRVTAPKMVDIYNMYRSCTACYLPTRFNGVDILIPVWIPRKARRNGRFGCILIQVKNQAHHSVTPDTLNSAYCHTEDGFQKLEYDNEVPIMGLMMCLRGTKYGTEVRAPSGNSSKNLGVILCVGLDSKQYPIFHESQENQLAQVKQQVLRLLESLGCDVHSQKLEKTAQAYESLKFENEFFP</sequence>
<proteinExistence type="predicted"/>
<dbReference type="PANTHER" id="PTHR33266:SF1">
    <property type="entry name" value="F-BOX DOMAIN-CONTAINING PROTEIN"/>
    <property type="match status" value="1"/>
</dbReference>
<dbReference type="SUPFAM" id="SSF52540">
    <property type="entry name" value="P-loop containing nucleoside triphosphate hydrolases"/>
    <property type="match status" value="1"/>
</dbReference>
<organism evidence="1 2">
    <name type="scientific">Ceratocystis lukuohia</name>
    <dbReference type="NCBI Taxonomy" id="2019550"/>
    <lineage>
        <taxon>Eukaryota</taxon>
        <taxon>Fungi</taxon>
        <taxon>Dikarya</taxon>
        <taxon>Ascomycota</taxon>
        <taxon>Pezizomycotina</taxon>
        <taxon>Sordariomycetes</taxon>
        <taxon>Hypocreomycetidae</taxon>
        <taxon>Microascales</taxon>
        <taxon>Ceratocystidaceae</taxon>
        <taxon>Ceratocystis</taxon>
    </lineage>
</organism>
<accession>A0ABR4MQJ2</accession>
<dbReference type="InterPro" id="IPR027417">
    <property type="entry name" value="P-loop_NTPase"/>
</dbReference>
<gene>
    <name evidence="1" type="ORF">HOO65_021105</name>
</gene>
<dbReference type="EMBL" id="JABSNW010000002">
    <property type="protein sequence ID" value="KAL2890563.1"/>
    <property type="molecule type" value="Genomic_DNA"/>
</dbReference>
<reference evidence="1 2" key="1">
    <citation type="submission" date="2020-05" db="EMBL/GenBank/DDBJ databases">
        <title>Ceratocystis lukuohia genome.</title>
        <authorList>
            <person name="Harrington T.C."/>
            <person name="Kim K."/>
            <person name="Mayers C.G."/>
        </authorList>
    </citation>
    <scope>NUCLEOTIDE SEQUENCE [LARGE SCALE GENOMIC DNA]</scope>
    <source>
        <strain evidence="1 2">C4212</strain>
    </source>
</reference>
<name>A0ABR4MQJ2_9PEZI</name>